<keyword evidence="3" id="KW-1185">Reference proteome</keyword>
<dbReference type="EMBL" id="CAKOFQ010006800">
    <property type="protein sequence ID" value="CAH1972584.1"/>
    <property type="molecule type" value="Genomic_DNA"/>
</dbReference>
<dbReference type="InterPro" id="IPR011599">
    <property type="entry name" value="PFD_alpha_archaea"/>
</dbReference>
<dbReference type="GO" id="GO:0051082">
    <property type="term" value="F:unfolded protein binding"/>
    <property type="evidence" value="ECO:0007669"/>
    <property type="project" value="InterPro"/>
</dbReference>
<dbReference type="AlphaFoldDB" id="A0A9P0P817"/>
<dbReference type="Gene3D" id="1.10.287.370">
    <property type="match status" value="1"/>
</dbReference>
<comment type="caution">
    <text evidence="2">The sequence shown here is derived from an EMBL/GenBank/DDBJ whole genome shotgun (WGS) entry which is preliminary data.</text>
</comment>
<comment type="similarity">
    <text evidence="1">Belongs to the prefoldin subunit alpha family.</text>
</comment>
<proteinExistence type="inferred from homology"/>
<gene>
    <name evidence="2" type="ORF">ACAOBT_LOCUS10080</name>
</gene>
<dbReference type="GO" id="GO:0006457">
    <property type="term" value="P:protein folding"/>
    <property type="evidence" value="ECO:0007669"/>
    <property type="project" value="InterPro"/>
</dbReference>
<dbReference type="Pfam" id="PF02996">
    <property type="entry name" value="Prefoldin"/>
    <property type="match status" value="1"/>
</dbReference>
<organism evidence="2 3">
    <name type="scientific">Acanthoscelides obtectus</name>
    <name type="common">Bean weevil</name>
    <name type="synonym">Bruchus obtectus</name>
    <dbReference type="NCBI Taxonomy" id="200917"/>
    <lineage>
        <taxon>Eukaryota</taxon>
        <taxon>Metazoa</taxon>
        <taxon>Ecdysozoa</taxon>
        <taxon>Arthropoda</taxon>
        <taxon>Hexapoda</taxon>
        <taxon>Insecta</taxon>
        <taxon>Pterygota</taxon>
        <taxon>Neoptera</taxon>
        <taxon>Endopterygota</taxon>
        <taxon>Coleoptera</taxon>
        <taxon>Polyphaga</taxon>
        <taxon>Cucujiformia</taxon>
        <taxon>Chrysomeloidea</taxon>
        <taxon>Chrysomelidae</taxon>
        <taxon>Bruchinae</taxon>
        <taxon>Bruchini</taxon>
        <taxon>Acanthoscelides</taxon>
    </lineage>
</organism>
<evidence type="ECO:0008006" key="4">
    <source>
        <dbReference type="Google" id="ProtNLM"/>
    </source>
</evidence>
<dbReference type="InterPro" id="IPR009053">
    <property type="entry name" value="Prefoldin"/>
</dbReference>
<dbReference type="CDD" id="cd23158">
    <property type="entry name" value="Prefoldin_UXT"/>
    <property type="match status" value="1"/>
</dbReference>
<dbReference type="InterPro" id="IPR004127">
    <property type="entry name" value="Prefoldin_subunit_alpha"/>
</dbReference>
<name>A0A9P0P817_ACAOB</name>
<evidence type="ECO:0000313" key="2">
    <source>
        <dbReference type="EMBL" id="CAH1972584.1"/>
    </source>
</evidence>
<dbReference type="PANTHER" id="PTHR12674">
    <property type="entry name" value="PREFOLDIN SUBUNIT 5"/>
    <property type="match status" value="1"/>
</dbReference>
<reference evidence="2" key="1">
    <citation type="submission" date="2022-03" db="EMBL/GenBank/DDBJ databases">
        <authorList>
            <person name="Sayadi A."/>
        </authorList>
    </citation>
    <scope>NUCLEOTIDE SEQUENCE</scope>
</reference>
<dbReference type="OrthoDB" id="433124at2759"/>
<sequence length="151" mass="17803">MMGIDEINHKVLEYENFIEERLKRDLKDIEFILQDKVTKYKEWEEVKQVTRTVRDFKEKKRDMALRIEVGNGIMTCGEISDYERTYVCIGLGYMLEMDCDEAEKYADIRLKILKKEIDHLRNMAVEVKVHIKMVLLAISELQASVGPRAKT</sequence>
<dbReference type="GO" id="GO:0005737">
    <property type="term" value="C:cytoplasm"/>
    <property type="evidence" value="ECO:0007669"/>
    <property type="project" value="TreeGrafter"/>
</dbReference>
<protein>
    <recommendedName>
        <fullName evidence="4">Protein UXT homolog</fullName>
    </recommendedName>
</protein>
<dbReference type="PANTHER" id="PTHR12674:SF2">
    <property type="entry name" value="PREFOLDIN SUBUNIT 5"/>
    <property type="match status" value="1"/>
</dbReference>
<dbReference type="Proteomes" id="UP001152888">
    <property type="component" value="Unassembled WGS sequence"/>
</dbReference>
<evidence type="ECO:0000256" key="1">
    <source>
        <dbReference type="ARBA" id="ARBA00010048"/>
    </source>
</evidence>
<accession>A0A9P0P817</accession>
<dbReference type="SUPFAM" id="SSF46579">
    <property type="entry name" value="Prefoldin"/>
    <property type="match status" value="1"/>
</dbReference>
<evidence type="ECO:0000313" key="3">
    <source>
        <dbReference type="Proteomes" id="UP001152888"/>
    </source>
</evidence>
<dbReference type="GO" id="GO:0016272">
    <property type="term" value="C:prefoldin complex"/>
    <property type="evidence" value="ECO:0007669"/>
    <property type="project" value="InterPro"/>
</dbReference>